<protein>
    <submittedName>
        <fullName evidence="1">Uncharacterized protein</fullName>
    </submittedName>
</protein>
<evidence type="ECO:0000313" key="2">
    <source>
        <dbReference type="Proteomes" id="UP000054284"/>
    </source>
</evidence>
<reference evidence="1 2" key="1">
    <citation type="journal article" date="2014" name="Genome Announc.">
        <title>Draft Genome Sequence of the Sulfolobales Archaeon AZ1, Obtained through Metagenomic Analysis of a Mexican Hot Spring.</title>
        <authorList>
            <person name="Servin-Garciduenas L.E."/>
            <person name="Martinez-Romero E."/>
        </authorList>
    </citation>
    <scope>NUCLEOTIDE SEQUENCE [LARGE SCALE GENOMIC DNA]</scope>
    <source>
        <strain evidence="1">AZ1-illumnia</strain>
    </source>
</reference>
<accession>W7KTB7</accession>
<proteinExistence type="predicted"/>
<dbReference type="EMBL" id="ASRH01000024">
    <property type="protein sequence ID" value="EWG06451.1"/>
    <property type="molecule type" value="Genomic_DNA"/>
</dbReference>
<keyword evidence="2" id="KW-1185">Reference proteome</keyword>
<feature type="non-terminal residue" evidence="1">
    <location>
        <position position="104"/>
    </location>
</feature>
<organism evidence="1 2">
    <name type="scientific">Candidatus Aramenus sulfurataquae</name>
    <dbReference type="NCBI Taxonomy" id="1326980"/>
    <lineage>
        <taxon>Archaea</taxon>
        <taxon>Thermoproteota</taxon>
        <taxon>Thermoprotei</taxon>
        <taxon>Sulfolobales</taxon>
        <taxon>Sulfolobaceae</taxon>
        <taxon>Candidatus Aramenus</taxon>
    </lineage>
</organism>
<evidence type="ECO:0000313" key="1">
    <source>
        <dbReference type="EMBL" id="EWG06451.1"/>
    </source>
</evidence>
<gene>
    <name evidence="1" type="ORF">ASUL_09589</name>
</gene>
<dbReference type="Proteomes" id="UP000054284">
    <property type="component" value="Unassembled WGS sequence"/>
</dbReference>
<dbReference type="AlphaFoldDB" id="W7KTB7"/>
<sequence length="104" mass="12437">MENPQTQTQTPQEGSIEQELLKRIKEEEDVLISNKILETLEQFEQREDEVPEEVDKRQLLQDELEKTLWGVSRIYALLHHNYMPRIVTYDLLGFRIDELIIKID</sequence>
<name>W7KTB7_9CREN</name>
<comment type="caution">
    <text evidence="1">The sequence shown here is derived from an EMBL/GenBank/DDBJ whole genome shotgun (WGS) entry which is preliminary data.</text>
</comment>